<reference evidence="3" key="1">
    <citation type="journal article" date="2014" name="Nucleic Acids Res.">
        <title>Widespread occurrence of organelle genome-encoded 5S rRNAs including permuted molecules.</title>
        <authorList>
            <person name="Valach M."/>
            <person name="Burger G."/>
            <person name="Gray M.W."/>
            <person name="Lang B.F."/>
        </authorList>
    </citation>
    <scope>NUCLEOTIDE SEQUENCE</scope>
    <source>
        <strain evidence="3">NIES-2285</strain>
    </source>
</reference>
<feature type="transmembrane region" description="Helical" evidence="2">
    <location>
        <begin position="121"/>
        <end position="142"/>
    </location>
</feature>
<evidence type="ECO:0008006" key="4">
    <source>
        <dbReference type="Google" id="ProtNLM"/>
    </source>
</evidence>
<feature type="region of interest" description="Disordered" evidence="1">
    <location>
        <begin position="1"/>
        <end position="22"/>
    </location>
</feature>
<dbReference type="EMBL" id="KP165386">
    <property type="protein sequence ID" value="AJF36729.1"/>
    <property type="molecule type" value="Genomic_DNA"/>
</dbReference>
<sequence length="150" mass="17477">MLYLKPNNYSPEMRPNREERDESHPAEKAVLCVNTKKNSKIFSYSFFCFFYRKKAVGSGLVGLSIPIFYLKKKREQARCTRLSFFIEEVEVPGCAEQKSIFQPSGVRKAFFFACERQRFKAFLSFPLTSSFLLSLPVTSIFFGRERKACY</sequence>
<keyword evidence="3" id="KW-0496">Mitochondrion</keyword>
<organism evidence="3">
    <name type="scientific">Klebsormidium flaccidum</name>
    <name type="common">Filamentous green alga</name>
    <name type="synonym">Ulothrix flaccida</name>
    <dbReference type="NCBI Taxonomy" id="3175"/>
    <lineage>
        <taxon>Eukaryota</taxon>
        <taxon>Viridiplantae</taxon>
        <taxon>Streptophyta</taxon>
        <taxon>Klebsormidiophyceae</taxon>
        <taxon>Klebsormidiales</taxon>
        <taxon>Klebsormidiaceae</taxon>
        <taxon>Klebsormidium</taxon>
    </lineage>
</organism>
<geneLocation type="mitochondrion" evidence="3"/>
<dbReference type="AlphaFoldDB" id="A0A0B5H4Y9"/>
<protein>
    <recommendedName>
        <fullName evidence="4">Transmembrane protein</fullName>
    </recommendedName>
</protein>
<evidence type="ECO:0000256" key="1">
    <source>
        <dbReference type="SAM" id="MobiDB-lite"/>
    </source>
</evidence>
<keyword evidence="2" id="KW-1133">Transmembrane helix</keyword>
<keyword evidence="2" id="KW-0812">Transmembrane</keyword>
<accession>A0A0B5H4Y9</accession>
<name>A0A0B5H4Y9_KLEFL</name>
<keyword evidence="2" id="KW-0472">Membrane</keyword>
<evidence type="ECO:0000313" key="3">
    <source>
        <dbReference type="EMBL" id="AJF36729.1"/>
    </source>
</evidence>
<gene>
    <name evidence="3" type="primary">orf150</name>
</gene>
<proteinExistence type="predicted"/>
<evidence type="ECO:0000256" key="2">
    <source>
        <dbReference type="SAM" id="Phobius"/>
    </source>
</evidence>